<comment type="caution">
    <text evidence="7">The sequence shown here is derived from an EMBL/GenBank/DDBJ whole genome shotgun (WGS) entry which is preliminary data.</text>
</comment>
<evidence type="ECO:0000256" key="1">
    <source>
        <dbReference type="ARBA" id="ARBA00004141"/>
    </source>
</evidence>
<evidence type="ECO:0000256" key="4">
    <source>
        <dbReference type="ARBA" id="ARBA00023136"/>
    </source>
</evidence>
<evidence type="ECO:0000313" key="8">
    <source>
        <dbReference type="Proteomes" id="UP000705823"/>
    </source>
</evidence>
<feature type="transmembrane region" description="Helical" evidence="5">
    <location>
        <begin position="72"/>
        <end position="93"/>
    </location>
</feature>
<feature type="domain" description="ABC-2 type transporter transmembrane" evidence="6">
    <location>
        <begin position="74"/>
        <end position="240"/>
    </location>
</feature>
<comment type="subcellular location">
    <subcellularLocation>
        <location evidence="1">Membrane</location>
        <topology evidence="1">Multi-pass membrane protein</topology>
    </subcellularLocation>
</comment>
<evidence type="ECO:0000256" key="5">
    <source>
        <dbReference type="SAM" id="Phobius"/>
    </source>
</evidence>
<dbReference type="AlphaFoldDB" id="A0A8J8P7M1"/>
<keyword evidence="8" id="KW-1185">Reference proteome</keyword>
<feature type="transmembrane region" description="Helical" evidence="5">
    <location>
        <begin position="142"/>
        <end position="162"/>
    </location>
</feature>
<name>A0A8J8P7M1_9EURY</name>
<dbReference type="Pfam" id="PF12698">
    <property type="entry name" value="ABC2_membrane_3"/>
    <property type="match status" value="1"/>
</dbReference>
<proteinExistence type="predicted"/>
<keyword evidence="2 5" id="KW-0812">Transmembrane</keyword>
<feature type="transmembrane region" description="Helical" evidence="5">
    <location>
        <begin position="169"/>
        <end position="188"/>
    </location>
</feature>
<gene>
    <name evidence="7" type="ORF">EGH24_12550</name>
</gene>
<evidence type="ECO:0000313" key="7">
    <source>
        <dbReference type="EMBL" id="TQQ78792.1"/>
    </source>
</evidence>
<accession>A0A8J8P7M1</accession>
<protein>
    <recommendedName>
        <fullName evidence="6">ABC-2 type transporter transmembrane domain-containing protein</fullName>
    </recommendedName>
</protein>
<dbReference type="GO" id="GO:0140359">
    <property type="term" value="F:ABC-type transporter activity"/>
    <property type="evidence" value="ECO:0007669"/>
    <property type="project" value="InterPro"/>
</dbReference>
<dbReference type="OrthoDB" id="271736at2157"/>
<keyword evidence="3 5" id="KW-1133">Transmembrane helix</keyword>
<dbReference type="EMBL" id="RKLU01000007">
    <property type="protein sequence ID" value="TQQ78792.1"/>
    <property type="molecule type" value="Genomic_DNA"/>
</dbReference>
<organism evidence="7 8">
    <name type="scientific">Halonotius terrestris</name>
    <dbReference type="NCBI Taxonomy" id="2487750"/>
    <lineage>
        <taxon>Archaea</taxon>
        <taxon>Methanobacteriati</taxon>
        <taxon>Methanobacteriota</taxon>
        <taxon>Stenosarchaea group</taxon>
        <taxon>Halobacteria</taxon>
        <taxon>Halobacteriales</taxon>
        <taxon>Haloferacaceae</taxon>
        <taxon>Halonotius</taxon>
    </lineage>
</organism>
<dbReference type="InterPro" id="IPR013525">
    <property type="entry name" value="ABC2_TM"/>
</dbReference>
<dbReference type="GO" id="GO:0016020">
    <property type="term" value="C:membrane"/>
    <property type="evidence" value="ECO:0007669"/>
    <property type="project" value="UniProtKB-SubCell"/>
</dbReference>
<dbReference type="Proteomes" id="UP000705823">
    <property type="component" value="Unassembled WGS sequence"/>
</dbReference>
<keyword evidence="4 5" id="KW-0472">Membrane</keyword>
<evidence type="ECO:0000256" key="2">
    <source>
        <dbReference type="ARBA" id="ARBA00022692"/>
    </source>
</evidence>
<feature type="transmembrane region" description="Helical" evidence="5">
    <location>
        <begin position="226"/>
        <end position="246"/>
    </location>
</feature>
<evidence type="ECO:0000259" key="6">
    <source>
        <dbReference type="Pfam" id="PF12698"/>
    </source>
</evidence>
<sequence>MQRPVNGGKRPMNRVRTGIRSNVSTFLRTPLDVVLALLLPVVVIEGWGQAMAGLPTMPTVEAIPIDLGRLLGAIFGIAIIAGLMGLTQMISARTADRRLVQTGYPPRTLLATRLATLGGVTVVVAAVNYGVLWLTISPEAPVLTFVFLVLAGLVYAFLGALVGALLPRLFEGSLVVVFLAMMDAFLSGDSPLAADIPEFVEYFPLYHPKELLQEAMFQGTYTTGNLGFVAGYLLVLLVLVTVVFGMTMRTSGGWSA</sequence>
<feature type="transmembrane region" description="Helical" evidence="5">
    <location>
        <begin position="114"/>
        <end position="136"/>
    </location>
</feature>
<evidence type="ECO:0000256" key="3">
    <source>
        <dbReference type="ARBA" id="ARBA00022989"/>
    </source>
</evidence>
<reference evidence="7" key="1">
    <citation type="submission" date="2019-02" db="EMBL/GenBank/DDBJ databases">
        <title>Halonotius sp. a new haloarchaeum isolated from saline soil.</title>
        <authorList>
            <person name="Duran-Viseras A."/>
            <person name="Sanchez-Porro C."/>
            <person name="Ventosa A."/>
        </authorList>
    </citation>
    <scope>NUCLEOTIDE SEQUENCE</scope>
    <source>
        <strain evidence="7">F15B</strain>
    </source>
</reference>